<organism evidence="2 3">
    <name type="scientific">Microthlaspi erraticum</name>
    <dbReference type="NCBI Taxonomy" id="1685480"/>
    <lineage>
        <taxon>Eukaryota</taxon>
        <taxon>Viridiplantae</taxon>
        <taxon>Streptophyta</taxon>
        <taxon>Embryophyta</taxon>
        <taxon>Tracheophyta</taxon>
        <taxon>Spermatophyta</taxon>
        <taxon>Magnoliopsida</taxon>
        <taxon>eudicotyledons</taxon>
        <taxon>Gunneridae</taxon>
        <taxon>Pentapetalae</taxon>
        <taxon>rosids</taxon>
        <taxon>malvids</taxon>
        <taxon>Brassicales</taxon>
        <taxon>Brassicaceae</taxon>
        <taxon>Coluteocarpeae</taxon>
        <taxon>Microthlaspi</taxon>
    </lineage>
</organism>
<dbReference type="Proteomes" id="UP000467841">
    <property type="component" value="Unassembled WGS sequence"/>
</dbReference>
<dbReference type="OrthoDB" id="1064067at2759"/>
<feature type="signal peptide" evidence="1">
    <location>
        <begin position="1"/>
        <end position="24"/>
    </location>
</feature>
<dbReference type="AlphaFoldDB" id="A0A6D2HYX9"/>
<evidence type="ECO:0000256" key="1">
    <source>
        <dbReference type="SAM" id="SignalP"/>
    </source>
</evidence>
<gene>
    <name evidence="2" type="ORF">MERR_LOCUS5619</name>
</gene>
<name>A0A6D2HYX9_9BRAS</name>
<sequence>MAISHVAPVLLLLASIFFLPFSRGIDFEYCHEGEDNIVNVTRMEIYPNPVSIGDKPTIWIFVSAPESRAEAIVYSSRTVVELDFLYEIAVENLKL</sequence>
<evidence type="ECO:0000313" key="2">
    <source>
        <dbReference type="EMBL" id="CAA7018384.1"/>
    </source>
</evidence>
<proteinExistence type="predicted"/>
<reference evidence="2" key="1">
    <citation type="submission" date="2020-01" db="EMBL/GenBank/DDBJ databases">
        <authorList>
            <person name="Mishra B."/>
        </authorList>
    </citation>
    <scope>NUCLEOTIDE SEQUENCE [LARGE SCALE GENOMIC DNA]</scope>
</reference>
<comment type="caution">
    <text evidence="2">The sequence shown here is derived from an EMBL/GenBank/DDBJ whole genome shotgun (WGS) entry which is preliminary data.</text>
</comment>
<evidence type="ECO:0000313" key="3">
    <source>
        <dbReference type="Proteomes" id="UP000467841"/>
    </source>
</evidence>
<keyword evidence="3" id="KW-1185">Reference proteome</keyword>
<feature type="chain" id="PRO_5025415391" evidence="1">
    <location>
        <begin position="25"/>
        <end position="95"/>
    </location>
</feature>
<accession>A0A6D2HYX9</accession>
<keyword evidence="1" id="KW-0732">Signal</keyword>
<protein>
    <submittedName>
        <fullName evidence="2">Uncharacterized protein</fullName>
    </submittedName>
</protein>
<dbReference type="EMBL" id="CACVBM020000377">
    <property type="protein sequence ID" value="CAA7018384.1"/>
    <property type="molecule type" value="Genomic_DNA"/>
</dbReference>